<sequence>MAAQAMPGHVIRRLQQRSAQVFHKRMQEEGHDLTSVQFAALDALSAHPGIDQAQLSALIAYDRATIGGVVDRLEQKGLVSRQVNPRDRRARVLALTPAGQERYATLLPVVAALQRDILGRLDPDEYAAFMALAAKAVGLDAPDAD</sequence>
<comment type="caution">
    <text evidence="5">The sequence shown here is derived from an EMBL/GenBank/DDBJ whole genome shotgun (WGS) entry which is preliminary data.</text>
</comment>
<reference evidence="5 6" key="1">
    <citation type="submission" date="2019-12" db="EMBL/GenBank/DDBJ databases">
        <title>Maritimibacter sp. nov. sp. isolated from sea sand.</title>
        <authorList>
            <person name="Kim J."/>
            <person name="Jeong S.E."/>
            <person name="Jung H.S."/>
            <person name="Jeon C.O."/>
        </authorList>
    </citation>
    <scope>NUCLEOTIDE SEQUENCE [LARGE SCALE GENOMIC DNA]</scope>
    <source>
        <strain evidence="5 6">DP07</strain>
    </source>
</reference>
<dbReference type="GO" id="GO:0006950">
    <property type="term" value="P:response to stress"/>
    <property type="evidence" value="ECO:0007669"/>
    <property type="project" value="TreeGrafter"/>
</dbReference>
<keyword evidence="1" id="KW-0805">Transcription regulation</keyword>
<dbReference type="EMBL" id="WTUX01000021">
    <property type="protein sequence ID" value="MZR15023.1"/>
    <property type="molecule type" value="Genomic_DNA"/>
</dbReference>
<dbReference type="PANTHER" id="PTHR33164">
    <property type="entry name" value="TRANSCRIPTIONAL REGULATOR, MARR FAMILY"/>
    <property type="match status" value="1"/>
</dbReference>
<dbReference type="SMART" id="SM00347">
    <property type="entry name" value="HTH_MARR"/>
    <property type="match status" value="1"/>
</dbReference>
<dbReference type="InterPro" id="IPR036388">
    <property type="entry name" value="WH-like_DNA-bd_sf"/>
</dbReference>
<dbReference type="Proteomes" id="UP000467322">
    <property type="component" value="Unassembled WGS sequence"/>
</dbReference>
<evidence type="ECO:0000313" key="5">
    <source>
        <dbReference type="EMBL" id="MZR15023.1"/>
    </source>
</evidence>
<dbReference type="InterPro" id="IPR023187">
    <property type="entry name" value="Tscrpt_reg_MarR-type_CS"/>
</dbReference>
<keyword evidence="3" id="KW-0804">Transcription</keyword>
<evidence type="ECO:0000256" key="1">
    <source>
        <dbReference type="ARBA" id="ARBA00023015"/>
    </source>
</evidence>
<dbReference type="AlphaFoldDB" id="A0A845MAE8"/>
<evidence type="ECO:0000256" key="3">
    <source>
        <dbReference type="ARBA" id="ARBA00023163"/>
    </source>
</evidence>
<dbReference type="PROSITE" id="PS01117">
    <property type="entry name" value="HTH_MARR_1"/>
    <property type="match status" value="1"/>
</dbReference>
<dbReference type="SUPFAM" id="SSF46785">
    <property type="entry name" value="Winged helix' DNA-binding domain"/>
    <property type="match status" value="1"/>
</dbReference>
<accession>A0A845MAE8</accession>
<dbReference type="Gene3D" id="1.10.10.10">
    <property type="entry name" value="Winged helix-like DNA-binding domain superfamily/Winged helix DNA-binding domain"/>
    <property type="match status" value="1"/>
</dbReference>
<evidence type="ECO:0000313" key="6">
    <source>
        <dbReference type="Proteomes" id="UP000467322"/>
    </source>
</evidence>
<dbReference type="PROSITE" id="PS50995">
    <property type="entry name" value="HTH_MARR_2"/>
    <property type="match status" value="1"/>
</dbReference>
<gene>
    <name evidence="5" type="ORF">GQE99_18540</name>
</gene>
<name>A0A845MAE8_9RHOB</name>
<dbReference type="Pfam" id="PF12802">
    <property type="entry name" value="MarR_2"/>
    <property type="match status" value="1"/>
</dbReference>
<organism evidence="5 6">
    <name type="scientific">Maritimibacter harenae</name>
    <dbReference type="NCBI Taxonomy" id="2606218"/>
    <lineage>
        <taxon>Bacteria</taxon>
        <taxon>Pseudomonadati</taxon>
        <taxon>Pseudomonadota</taxon>
        <taxon>Alphaproteobacteria</taxon>
        <taxon>Rhodobacterales</taxon>
        <taxon>Roseobacteraceae</taxon>
        <taxon>Maritimibacter</taxon>
    </lineage>
</organism>
<proteinExistence type="predicted"/>
<keyword evidence="6" id="KW-1185">Reference proteome</keyword>
<protein>
    <submittedName>
        <fullName evidence="5">MarR family transcriptional regulator</fullName>
    </submittedName>
</protein>
<evidence type="ECO:0000256" key="2">
    <source>
        <dbReference type="ARBA" id="ARBA00023125"/>
    </source>
</evidence>
<dbReference type="InterPro" id="IPR039422">
    <property type="entry name" value="MarR/SlyA-like"/>
</dbReference>
<dbReference type="PRINTS" id="PR00598">
    <property type="entry name" value="HTHMARR"/>
</dbReference>
<dbReference type="PANTHER" id="PTHR33164:SF95">
    <property type="entry name" value="TRANSCRIPTIONAL REGULATOR"/>
    <property type="match status" value="1"/>
</dbReference>
<dbReference type="InterPro" id="IPR000835">
    <property type="entry name" value="HTH_MarR-typ"/>
</dbReference>
<dbReference type="GO" id="GO:0003677">
    <property type="term" value="F:DNA binding"/>
    <property type="evidence" value="ECO:0007669"/>
    <property type="project" value="UniProtKB-KW"/>
</dbReference>
<feature type="domain" description="HTH marR-type" evidence="4">
    <location>
        <begin position="1"/>
        <end position="138"/>
    </location>
</feature>
<evidence type="ECO:0000259" key="4">
    <source>
        <dbReference type="PROSITE" id="PS50995"/>
    </source>
</evidence>
<dbReference type="InterPro" id="IPR036390">
    <property type="entry name" value="WH_DNA-bd_sf"/>
</dbReference>
<keyword evidence="2" id="KW-0238">DNA-binding</keyword>
<dbReference type="GO" id="GO:0003700">
    <property type="term" value="F:DNA-binding transcription factor activity"/>
    <property type="evidence" value="ECO:0007669"/>
    <property type="project" value="InterPro"/>
</dbReference>